<dbReference type="RefSeq" id="WP_311609899.1">
    <property type="nucleotide sequence ID" value="NZ_JAVRFI010000005.1"/>
</dbReference>
<name>A0ABU2SLL0_9ACTN</name>
<organism evidence="1 2">
    <name type="scientific">Streptomyces hesseae</name>
    <dbReference type="NCBI Taxonomy" id="3075519"/>
    <lineage>
        <taxon>Bacteria</taxon>
        <taxon>Bacillati</taxon>
        <taxon>Actinomycetota</taxon>
        <taxon>Actinomycetes</taxon>
        <taxon>Kitasatosporales</taxon>
        <taxon>Streptomycetaceae</taxon>
        <taxon>Streptomyces</taxon>
    </lineage>
</organism>
<dbReference type="Proteomes" id="UP001180531">
    <property type="component" value="Unassembled WGS sequence"/>
</dbReference>
<dbReference type="InterPro" id="IPR013078">
    <property type="entry name" value="His_Pase_superF_clade-1"/>
</dbReference>
<reference evidence="1" key="1">
    <citation type="submission" date="2024-05" db="EMBL/GenBank/DDBJ databases">
        <title>30 novel species of actinomycetes from the DSMZ collection.</title>
        <authorList>
            <person name="Nouioui I."/>
        </authorList>
    </citation>
    <scope>NUCLEOTIDE SEQUENCE</scope>
    <source>
        <strain evidence="1">DSM 40473</strain>
    </source>
</reference>
<evidence type="ECO:0000313" key="1">
    <source>
        <dbReference type="EMBL" id="MDT0449521.1"/>
    </source>
</evidence>
<proteinExistence type="predicted"/>
<evidence type="ECO:0000313" key="2">
    <source>
        <dbReference type="Proteomes" id="UP001180531"/>
    </source>
</evidence>
<keyword evidence="2" id="KW-1185">Reference proteome</keyword>
<sequence>MREPIAPSPYAAVLQWSYRPPGGESLAEVTLRARDLLREMHDSAANRRVMIIAHDAVVVAIRPRPRRPGQPGP</sequence>
<dbReference type="SUPFAM" id="SSF53254">
    <property type="entry name" value="Phosphoglycerate mutase-like"/>
    <property type="match status" value="1"/>
</dbReference>
<gene>
    <name evidence="1" type="ORF">RM609_10620</name>
</gene>
<dbReference type="Pfam" id="PF00300">
    <property type="entry name" value="His_Phos_1"/>
    <property type="match status" value="1"/>
</dbReference>
<comment type="caution">
    <text evidence="1">The sequence shown here is derived from an EMBL/GenBank/DDBJ whole genome shotgun (WGS) entry which is preliminary data.</text>
</comment>
<dbReference type="EMBL" id="JAVRFI010000005">
    <property type="protein sequence ID" value="MDT0449521.1"/>
    <property type="molecule type" value="Genomic_DNA"/>
</dbReference>
<dbReference type="Gene3D" id="3.40.50.1240">
    <property type="entry name" value="Phosphoglycerate mutase-like"/>
    <property type="match status" value="1"/>
</dbReference>
<protein>
    <submittedName>
        <fullName evidence="1">Histidine phosphatase family protein</fullName>
    </submittedName>
</protein>
<dbReference type="InterPro" id="IPR029033">
    <property type="entry name" value="His_PPase_superfam"/>
</dbReference>
<accession>A0ABU2SLL0</accession>